<proteinExistence type="predicted"/>
<evidence type="ECO:0000313" key="2">
    <source>
        <dbReference type="Proteomes" id="UP000796761"/>
    </source>
</evidence>
<sequence length="78" mass="9174">MRFLLVQPLEKKDESKQVLERLQSTRRTALECSSNWNVDGDLHLLFLVLLMKLSQKEEKSQDGAQMWIDISQNQEILE</sequence>
<keyword evidence="2" id="KW-1185">Reference proteome</keyword>
<dbReference type="EMBL" id="SWJQ01002020">
    <property type="protein sequence ID" value="TRZ07018.1"/>
    <property type="molecule type" value="Genomic_DNA"/>
</dbReference>
<name>A0A8K1D9U8_9PASS</name>
<comment type="caution">
    <text evidence="1">The sequence shown here is derived from an EMBL/GenBank/DDBJ whole genome shotgun (WGS) entry which is preliminary data.</text>
</comment>
<dbReference type="AlphaFoldDB" id="A0A8K1D9U8"/>
<evidence type="ECO:0000313" key="1">
    <source>
        <dbReference type="EMBL" id="TRZ07018.1"/>
    </source>
</evidence>
<reference evidence="1" key="1">
    <citation type="submission" date="2019-04" db="EMBL/GenBank/DDBJ databases">
        <title>Genome assembly of Zosterops borbonicus 15179.</title>
        <authorList>
            <person name="Leroy T."/>
            <person name="Anselmetti Y."/>
            <person name="Tilak M.-K."/>
            <person name="Nabholz B."/>
        </authorList>
    </citation>
    <scope>NUCLEOTIDE SEQUENCE</scope>
    <source>
        <strain evidence="1">HGM_15179</strain>
        <tissue evidence="1">Muscle</tissue>
    </source>
</reference>
<protein>
    <submittedName>
        <fullName evidence="1">Uncharacterized protein</fullName>
    </submittedName>
</protein>
<gene>
    <name evidence="1" type="ORF">HGM15179_020089</name>
</gene>
<accession>A0A8K1D9U8</accession>
<organism evidence="1 2">
    <name type="scientific">Zosterops borbonicus</name>
    <dbReference type="NCBI Taxonomy" id="364589"/>
    <lineage>
        <taxon>Eukaryota</taxon>
        <taxon>Metazoa</taxon>
        <taxon>Chordata</taxon>
        <taxon>Craniata</taxon>
        <taxon>Vertebrata</taxon>
        <taxon>Euteleostomi</taxon>
        <taxon>Archelosauria</taxon>
        <taxon>Archosauria</taxon>
        <taxon>Dinosauria</taxon>
        <taxon>Saurischia</taxon>
        <taxon>Theropoda</taxon>
        <taxon>Coelurosauria</taxon>
        <taxon>Aves</taxon>
        <taxon>Neognathae</taxon>
        <taxon>Neoaves</taxon>
        <taxon>Telluraves</taxon>
        <taxon>Australaves</taxon>
        <taxon>Passeriformes</taxon>
        <taxon>Sylvioidea</taxon>
        <taxon>Zosteropidae</taxon>
        <taxon>Zosterops</taxon>
    </lineage>
</organism>
<dbReference type="Proteomes" id="UP000796761">
    <property type="component" value="Unassembled WGS sequence"/>
</dbReference>